<comment type="caution">
    <text evidence="1">The sequence shown here is derived from an EMBL/GenBank/DDBJ whole genome shotgun (WGS) entry which is preliminary data.</text>
</comment>
<reference evidence="1" key="1">
    <citation type="submission" date="2019-08" db="EMBL/GenBank/DDBJ databases">
        <authorList>
            <person name="Kucharzyk K."/>
            <person name="Murdoch R.W."/>
            <person name="Higgins S."/>
            <person name="Loffler F."/>
        </authorList>
    </citation>
    <scope>NUCLEOTIDE SEQUENCE</scope>
</reference>
<dbReference type="InterPro" id="IPR018534">
    <property type="entry name" value="Tet_reg_excision_RteC"/>
</dbReference>
<dbReference type="EMBL" id="VSSQ01000002">
    <property type="protein sequence ID" value="MPL56206.1"/>
    <property type="molecule type" value="Genomic_DNA"/>
</dbReference>
<evidence type="ECO:0000313" key="1">
    <source>
        <dbReference type="EMBL" id="MPL56206.1"/>
    </source>
</evidence>
<sequence length="282" mass="33611">METKLLLKKIEKLSNELDSVISKIEMEVPDAILQCEHALMEIDEKIRQVKAMVTEHQFEDMAQEIYFFKEMKPSLIAKFIYYSKILDLESTKPTANQKTIKKHYETALNDMKYFYSQNLEFYYYYRRKATYLDHKYFVRHEYDLKAKFQTNLHNFDENFTTANDDWVARIIANDLLEKYILSKIENLGAEKEKSTDFTSKLEWSSPKVNLIELIYALHQAKCFNNGNIELNEIIRHSEKFLNIDLSSFYKTLGEIKGRKINRTKFLHFLNNSLDAYFMEKDA</sequence>
<proteinExistence type="predicted"/>
<gene>
    <name evidence="1" type="ORF">SDC9_01688</name>
</gene>
<organism evidence="1">
    <name type="scientific">bioreactor metagenome</name>
    <dbReference type="NCBI Taxonomy" id="1076179"/>
    <lineage>
        <taxon>unclassified sequences</taxon>
        <taxon>metagenomes</taxon>
        <taxon>ecological metagenomes</taxon>
    </lineage>
</organism>
<accession>A0A644SNN6</accession>
<name>A0A644SNN6_9ZZZZ</name>
<dbReference type="AlphaFoldDB" id="A0A644SNN6"/>
<protein>
    <recommendedName>
        <fullName evidence="2">RteC protein</fullName>
    </recommendedName>
</protein>
<evidence type="ECO:0008006" key="2">
    <source>
        <dbReference type="Google" id="ProtNLM"/>
    </source>
</evidence>
<dbReference type="Pfam" id="PF09357">
    <property type="entry name" value="RteC"/>
    <property type="match status" value="1"/>
</dbReference>